<sequence length="210" mass="25028">MQNIVFPKNREKAQQMEKYMKNHFLFAGVPKPERFTLQKPLLDQSLALPVSDLLELVVTYYGQQEREYQYLAIDLVQKNVNRLSFEELTGLLPLVSQKEWWDSIDSWRKVYSTWAKRQQETKAVFQLFEKQEDFWLRRIAITLQLGFKEETDVVLLSQAIEEDRLTAEFFIQKAIGWALRDYSKTNPLWVKKQLQGEWSKLVVREASKYL</sequence>
<comment type="caution">
    <text evidence="1">The sequence shown here is derived from an EMBL/GenBank/DDBJ whole genome shotgun (WGS) entry which is preliminary data.</text>
</comment>
<dbReference type="CDD" id="cd07064">
    <property type="entry name" value="AlkD_like_1"/>
    <property type="match status" value="1"/>
</dbReference>
<dbReference type="EMBL" id="NGMO01000002">
    <property type="protein sequence ID" value="OTP10924.1"/>
    <property type="molecule type" value="Genomic_DNA"/>
</dbReference>
<dbReference type="Pfam" id="PF08713">
    <property type="entry name" value="DNA_alkylation"/>
    <property type="match status" value="1"/>
</dbReference>
<dbReference type="RefSeq" id="WP_086284237.1">
    <property type="nucleotide sequence ID" value="NZ_NGMO01000002.1"/>
</dbReference>
<accession>A0A242K0X5</accession>
<evidence type="ECO:0000313" key="2">
    <source>
        <dbReference type="Proteomes" id="UP000194933"/>
    </source>
</evidence>
<dbReference type="PANTHER" id="PTHR34070">
    <property type="entry name" value="ARMADILLO-TYPE FOLD"/>
    <property type="match status" value="1"/>
</dbReference>
<dbReference type="Gene3D" id="1.20.1660.10">
    <property type="entry name" value="Hypothetical protein (EF3068)"/>
    <property type="match status" value="1"/>
</dbReference>
<name>A0A242K0X5_9ENTE</name>
<keyword evidence="2" id="KW-1185">Reference proteome</keyword>
<dbReference type="Proteomes" id="UP000194933">
    <property type="component" value="Unassembled WGS sequence"/>
</dbReference>
<dbReference type="Gene3D" id="1.25.40.290">
    <property type="entry name" value="ARM repeat domains"/>
    <property type="match status" value="1"/>
</dbReference>
<dbReference type="PANTHER" id="PTHR34070:SF1">
    <property type="entry name" value="DNA ALKYLATION REPAIR PROTEIN"/>
    <property type="match status" value="1"/>
</dbReference>
<dbReference type="AlphaFoldDB" id="A0A242K0X5"/>
<protein>
    <submittedName>
        <fullName evidence="1">DNA alkylation repair protein</fullName>
    </submittedName>
</protein>
<evidence type="ECO:0000313" key="1">
    <source>
        <dbReference type="EMBL" id="OTP10924.1"/>
    </source>
</evidence>
<proteinExistence type="predicted"/>
<dbReference type="SUPFAM" id="SSF48371">
    <property type="entry name" value="ARM repeat"/>
    <property type="match status" value="1"/>
</dbReference>
<reference evidence="1 2" key="1">
    <citation type="submission" date="2017-05" db="EMBL/GenBank/DDBJ databases">
        <title>The Genome Sequence of Enterococcus sp. 10A9_DIV0425.</title>
        <authorList>
            <consortium name="The Broad Institute Genomics Platform"/>
            <consortium name="The Broad Institute Genomic Center for Infectious Diseases"/>
            <person name="Earl A."/>
            <person name="Manson A."/>
            <person name="Schwartman J."/>
            <person name="Gilmore M."/>
            <person name="Abouelleil A."/>
            <person name="Cao P."/>
            <person name="Chapman S."/>
            <person name="Cusick C."/>
            <person name="Shea T."/>
            <person name="Young S."/>
            <person name="Neafsey D."/>
            <person name="Nusbaum C."/>
            <person name="Birren B."/>
        </authorList>
    </citation>
    <scope>NUCLEOTIDE SEQUENCE [LARGE SCALE GENOMIC DNA]</scope>
    <source>
        <strain evidence="1 2">10A9_DIV0425</strain>
    </source>
</reference>
<dbReference type="InterPro" id="IPR014825">
    <property type="entry name" value="DNA_alkylation"/>
</dbReference>
<dbReference type="InterPro" id="IPR016024">
    <property type="entry name" value="ARM-type_fold"/>
</dbReference>
<organism evidence="1 2">
    <name type="scientific">Candidatus Enterococcus wittei</name>
    <dbReference type="NCBI Taxonomy" id="1987383"/>
    <lineage>
        <taxon>Bacteria</taxon>
        <taxon>Bacillati</taxon>
        <taxon>Bacillota</taxon>
        <taxon>Bacilli</taxon>
        <taxon>Lactobacillales</taxon>
        <taxon>Enterococcaceae</taxon>
        <taxon>Enterococcus</taxon>
    </lineage>
</organism>
<gene>
    <name evidence="1" type="ORF">A5844_001058</name>
</gene>
<dbReference type="STRING" id="1987383.A5844_001058"/>